<feature type="transmembrane region" description="Helical" evidence="1">
    <location>
        <begin position="133"/>
        <end position="152"/>
    </location>
</feature>
<evidence type="ECO:0000313" key="2">
    <source>
        <dbReference type="EMBL" id="AKF24764.1"/>
    </source>
</evidence>
<evidence type="ECO:0000256" key="1">
    <source>
        <dbReference type="SAM" id="Phobius"/>
    </source>
</evidence>
<gene>
    <name evidence="2" type="ORF">YH65_04710</name>
</gene>
<reference evidence="2 3" key="1">
    <citation type="submission" date="2015-04" db="EMBL/GenBank/DDBJ databases">
        <title>Complete genome sequence of Sulfurovum lithotrophicum ATCC BAA-797T.</title>
        <authorList>
            <person name="Ahn J."/>
            <person name="Park G."/>
            <person name="Jeon W."/>
            <person name="Jang Y."/>
            <person name="Jang M."/>
            <person name="Lee H."/>
            <person name="Lee H."/>
        </authorList>
    </citation>
    <scope>NUCLEOTIDE SEQUENCE [LARGE SCALE GENOMIC DNA]</scope>
    <source>
        <strain evidence="3">ATCC BAA-797 / 42BKT</strain>
    </source>
</reference>
<organism evidence="2 3">
    <name type="scientific">Sulfurovum lithotrophicum</name>
    <dbReference type="NCBI Taxonomy" id="206403"/>
    <lineage>
        <taxon>Bacteria</taxon>
        <taxon>Pseudomonadati</taxon>
        <taxon>Campylobacterota</taxon>
        <taxon>Epsilonproteobacteria</taxon>
        <taxon>Campylobacterales</taxon>
        <taxon>Sulfurovaceae</taxon>
        <taxon>Sulfurovum</taxon>
    </lineage>
</organism>
<proteinExistence type="predicted"/>
<keyword evidence="1" id="KW-1133">Transmembrane helix</keyword>
<reference evidence="3" key="2">
    <citation type="journal article" date="2017" name="Stand. Genomic Sci.">
        <title>Complete genome sequence of the sulfur-oxidizing chemolithoautotrophic Sulfurovum lithotrophicum 42BKTT.</title>
        <authorList>
            <person name="Jeon W."/>
            <person name="Priscilla L."/>
            <person name="Park G."/>
            <person name="Lee H."/>
            <person name="Lee N."/>
            <person name="Lee D."/>
            <person name="Kwon H."/>
            <person name="Ahn I."/>
            <person name="Lee C."/>
            <person name="Lee H."/>
            <person name="Ahn J."/>
        </authorList>
    </citation>
    <scope>NUCLEOTIDE SEQUENCE [LARGE SCALE GENOMIC DNA]</scope>
    <source>
        <strain evidence="3">ATCC BAA-797 / 42BKT</strain>
    </source>
</reference>
<dbReference type="EMBL" id="CP011308">
    <property type="protein sequence ID" value="AKF24764.1"/>
    <property type="molecule type" value="Genomic_DNA"/>
</dbReference>
<evidence type="ECO:0000313" key="3">
    <source>
        <dbReference type="Proteomes" id="UP000034444"/>
    </source>
</evidence>
<feature type="transmembrane region" description="Helical" evidence="1">
    <location>
        <begin position="107"/>
        <end position="127"/>
    </location>
</feature>
<dbReference type="OrthoDB" id="5373038at2"/>
<dbReference type="Proteomes" id="UP000034444">
    <property type="component" value="Chromosome"/>
</dbReference>
<keyword evidence="1" id="KW-0812">Transmembrane</keyword>
<feature type="transmembrane region" description="Helical" evidence="1">
    <location>
        <begin position="9"/>
        <end position="26"/>
    </location>
</feature>
<protein>
    <submittedName>
        <fullName evidence="2">Uncharacterized protein</fullName>
    </submittedName>
</protein>
<accession>A0A7U4M0S5</accession>
<name>A0A7U4M0S5_9BACT</name>
<dbReference type="KEGG" id="slh:YH65_04710"/>
<dbReference type="RefSeq" id="WP_046550855.1">
    <property type="nucleotide sequence ID" value="NZ_CP011308.1"/>
</dbReference>
<keyword evidence="1" id="KW-0472">Membrane</keyword>
<keyword evidence="3" id="KW-1185">Reference proteome</keyword>
<sequence length="153" mass="17708">MRNPTLSKYLMKLLFWGLLLFFVLFYPMLISFYVFLPLLIGVMGYLFISGIDRGKWGYVLIALIYFINLEVNLSLPFFLILISVLIVYMTFYGTLSHLKKCRICIPILTVLLIDLVYLGVLLAYDFIFSTHSIMLDTILLYSLIVDLLVVVVI</sequence>
<dbReference type="AlphaFoldDB" id="A0A7U4M0S5"/>
<feature type="transmembrane region" description="Helical" evidence="1">
    <location>
        <begin position="77"/>
        <end position="95"/>
    </location>
</feature>